<reference evidence="2" key="1">
    <citation type="journal article" date="2021" name="bioRxiv">
        <title>Whole Genome Assembly and Annotation of Northern Wild Rice, Zizania palustris L., Supports a Whole Genome Duplication in the Zizania Genus.</title>
        <authorList>
            <person name="Haas M."/>
            <person name="Kono T."/>
            <person name="Macchietto M."/>
            <person name="Millas R."/>
            <person name="McGilp L."/>
            <person name="Shao M."/>
            <person name="Duquette J."/>
            <person name="Hirsch C.N."/>
            <person name="Kimball J."/>
        </authorList>
    </citation>
    <scope>NUCLEOTIDE SEQUENCE</scope>
    <source>
        <tissue evidence="2">Fresh leaf tissue</tissue>
    </source>
</reference>
<evidence type="ECO:0000313" key="2">
    <source>
        <dbReference type="EMBL" id="KAG8051175.1"/>
    </source>
</evidence>
<evidence type="ECO:0000313" key="3">
    <source>
        <dbReference type="Proteomes" id="UP000729402"/>
    </source>
</evidence>
<dbReference type="AlphaFoldDB" id="A0A8J5RXM0"/>
<feature type="region of interest" description="Disordered" evidence="1">
    <location>
        <begin position="114"/>
        <end position="191"/>
    </location>
</feature>
<gene>
    <name evidence="2" type="ORF">GUJ93_ZPchr0009g1103</name>
</gene>
<accession>A0A8J5RXM0</accession>
<proteinExistence type="predicted"/>
<keyword evidence="3" id="KW-1185">Reference proteome</keyword>
<dbReference type="EMBL" id="JAAALK010000289">
    <property type="protein sequence ID" value="KAG8051175.1"/>
    <property type="molecule type" value="Genomic_DNA"/>
</dbReference>
<reference evidence="2" key="2">
    <citation type="submission" date="2021-02" db="EMBL/GenBank/DDBJ databases">
        <authorList>
            <person name="Kimball J.A."/>
            <person name="Haas M.W."/>
            <person name="Macchietto M."/>
            <person name="Kono T."/>
            <person name="Duquette J."/>
            <person name="Shao M."/>
        </authorList>
    </citation>
    <scope>NUCLEOTIDE SEQUENCE</scope>
    <source>
        <tissue evidence="2">Fresh leaf tissue</tissue>
    </source>
</reference>
<dbReference type="Proteomes" id="UP000729402">
    <property type="component" value="Unassembled WGS sequence"/>
</dbReference>
<organism evidence="2 3">
    <name type="scientific">Zizania palustris</name>
    <name type="common">Northern wild rice</name>
    <dbReference type="NCBI Taxonomy" id="103762"/>
    <lineage>
        <taxon>Eukaryota</taxon>
        <taxon>Viridiplantae</taxon>
        <taxon>Streptophyta</taxon>
        <taxon>Embryophyta</taxon>
        <taxon>Tracheophyta</taxon>
        <taxon>Spermatophyta</taxon>
        <taxon>Magnoliopsida</taxon>
        <taxon>Liliopsida</taxon>
        <taxon>Poales</taxon>
        <taxon>Poaceae</taxon>
        <taxon>BOP clade</taxon>
        <taxon>Oryzoideae</taxon>
        <taxon>Oryzeae</taxon>
        <taxon>Zizaniinae</taxon>
        <taxon>Zizania</taxon>
    </lineage>
</organism>
<feature type="compositionally biased region" description="Basic and acidic residues" evidence="1">
    <location>
        <begin position="180"/>
        <end position="191"/>
    </location>
</feature>
<comment type="caution">
    <text evidence="2">The sequence shown here is derived from an EMBL/GenBank/DDBJ whole genome shotgun (WGS) entry which is preliminary data.</text>
</comment>
<feature type="compositionally biased region" description="Basic and acidic residues" evidence="1">
    <location>
        <begin position="153"/>
        <end position="162"/>
    </location>
</feature>
<sequence length="191" mass="20590">MFLVLNIQIDLKFDALAAPPIGRSGGENKAILRVVDHAEGGVYESTLALHPSAPIHRRRLFLHASPIPIPCYGRIAHGLSPPSHRDRLYSTVAQASLCDFDMANVGMDKDTATRFDGSTDCGEEETRSDVRAGSHSRKEKSGDDGVNPLKIDISSERDETKLGSHGIGHPTEELVVGSVEVDKATKHSGDV</sequence>
<evidence type="ECO:0000256" key="1">
    <source>
        <dbReference type="SAM" id="MobiDB-lite"/>
    </source>
</evidence>
<protein>
    <submittedName>
        <fullName evidence="2">Uncharacterized protein</fullName>
    </submittedName>
</protein>
<name>A0A8J5RXM0_ZIZPA</name>